<proteinExistence type="predicted"/>
<sequence length="56" mass="6817">MKVVKVSLYNVSFYLFLFFISKNEKIFAFFVVVYFFLCIFAVLFLSIRFVFSKNEY</sequence>
<feature type="transmembrane region" description="Helical" evidence="1">
    <location>
        <begin position="26"/>
        <end position="51"/>
    </location>
</feature>
<evidence type="ECO:0000256" key="1">
    <source>
        <dbReference type="SAM" id="Phobius"/>
    </source>
</evidence>
<keyword evidence="1" id="KW-1133">Transmembrane helix</keyword>
<dbReference type="EMBL" id="UFSX01000002">
    <property type="protein sequence ID" value="SUV43474.1"/>
    <property type="molecule type" value="Genomic_DNA"/>
</dbReference>
<keyword evidence="1" id="KW-0472">Membrane</keyword>
<dbReference type="STRING" id="483216.BACEGG_03572"/>
<protein>
    <submittedName>
        <fullName evidence="2">Uncharacterized protein</fullName>
    </submittedName>
</protein>
<accession>A0A380ZAW1</accession>
<dbReference type="Proteomes" id="UP000254424">
    <property type="component" value="Unassembled WGS sequence"/>
</dbReference>
<evidence type="ECO:0000313" key="2">
    <source>
        <dbReference type="EMBL" id="SUV43474.1"/>
    </source>
</evidence>
<gene>
    <name evidence="2" type="ORF">NCTC11155_02868</name>
</gene>
<name>A0A380ZAW1_9BACE</name>
<reference evidence="2 3" key="1">
    <citation type="submission" date="2018-06" db="EMBL/GenBank/DDBJ databases">
        <authorList>
            <consortium name="Pathogen Informatics"/>
            <person name="Doyle S."/>
        </authorList>
    </citation>
    <scope>NUCLEOTIDE SEQUENCE [LARGE SCALE GENOMIC DNA]</scope>
    <source>
        <strain evidence="2 3">NCTC11155</strain>
    </source>
</reference>
<organism evidence="2 3">
    <name type="scientific">Bacteroides eggerthii</name>
    <dbReference type="NCBI Taxonomy" id="28111"/>
    <lineage>
        <taxon>Bacteria</taxon>
        <taxon>Pseudomonadati</taxon>
        <taxon>Bacteroidota</taxon>
        <taxon>Bacteroidia</taxon>
        <taxon>Bacteroidales</taxon>
        <taxon>Bacteroidaceae</taxon>
        <taxon>Bacteroides</taxon>
    </lineage>
</organism>
<keyword evidence="1" id="KW-0812">Transmembrane</keyword>
<evidence type="ECO:0000313" key="3">
    <source>
        <dbReference type="Proteomes" id="UP000254424"/>
    </source>
</evidence>
<dbReference type="AlphaFoldDB" id="A0A380ZAW1"/>